<protein>
    <submittedName>
        <fullName evidence="1">Uncharacterized protein</fullName>
    </submittedName>
</protein>
<name>A0ACD1A966_9FIRM</name>
<dbReference type="EMBL" id="CP042469">
    <property type="protein sequence ID" value="QOX62874.1"/>
    <property type="molecule type" value="Genomic_DNA"/>
</dbReference>
<dbReference type="Proteomes" id="UP000594014">
    <property type="component" value="Chromosome"/>
</dbReference>
<keyword evidence="2" id="KW-1185">Reference proteome</keyword>
<reference evidence="1" key="1">
    <citation type="submission" date="2019-08" db="EMBL/GenBank/DDBJ databases">
        <title>Genome sequence of Clostridiales bacterium MT110.</title>
        <authorList>
            <person name="Cao J."/>
        </authorList>
    </citation>
    <scope>NUCLEOTIDE SEQUENCE</scope>
    <source>
        <strain evidence="1">MT110</strain>
    </source>
</reference>
<sequence length="324" mass="36452">MDHSDIQKLVEISKMYHHQGLTQEKIANIFGISRSAVSMYLTEAKNSGIVQVQVKDPSINNRELAERFEKEFALRHCIVVPNGTHNDEVLLRVVNSQATRFAADLFVSHSSIGIAWGHTCYDFMQSFPSDTDLCDVSVVPMVGASPLLTQEHQLNESIRMFADKLRGYPLFIYAPGFVETLEDKRRLIESTFMQPVLDRWQNMDYAVLGIGKLQERDELRQFRCGGQNILEEIGKYSDLVVGDLCARRFNIKGEFIECDYNNKIIGVDGNILKATKNVMAIAVGSSKIFAIIGALRTKVIHYFVIDENTAKQVLNLLDSGSLPS</sequence>
<organism evidence="1 2">
    <name type="scientific">Anoxybacterium hadale</name>
    <dbReference type="NCBI Taxonomy" id="3408580"/>
    <lineage>
        <taxon>Bacteria</taxon>
        <taxon>Bacillati</taxon>
        <taxon>Bacillota</taxon>
        <taxon>Clostridia</taxon>
        <taxon>Peptostreptococcales</taxon>
        <taxon>Anaerovoracaceae</taxon>
        <taxon>Anoxybacterium</taxon>
    </lineage>
</organism>
<gene>
    <name evidence="1" type="ORF">FRZ06_05730</name>
</gene>
<accession>A0ACD1A966</accession>
<evidence type="ECO:0000313" key="2">
    <source>
        <dbReference type="Proteomes" id="UP000594014"/>
    </source>
</evidence>
<evidence type="ECO:0000313" key="1">
    <source>
        <dbReference type="EMBL" id="QOX62874.1"/>
    </source>
</evidence>
<proteinExistence type="predicted"/>